<dbReference type="AlphaFoldDB" id="G0NC82"/>
<dbReference type="OrthoDB" id="5864674at2759"/>
<evidence type="ECO:0000259" key="2">
    <source>
        <dbReference type="SMART" id="SM00343"/>
    </source>
</evidence>
<dbReference type="STRING" id="135651.G0NC82"/>
<feature type="region of interest" description="Disordered" evidence="1">
    <location>
        <begin position="134"/>
        <end position="195"/>
    </location>
</feature>
<dbReference type="Gene3D" id="4.10.60.10">
    <property type="entry name" value="Zinc finger, CCHC-type"/>
    <property type="match status" value="1"/>
</dbReference>
<dbReference type="GO" id="GO:0008270">
    <property type="term" value="F:zinc ion binding"/>
    <property type="evidence" value="ECO:0007669"/>
    <property type="project" value="InterPro"/>
</dbReference>
<dbReference type="PANTHER" id="PTHR47331">
    <property type="entry name" value="PHD-TYPE DOMAIN-CONTAINING PROTEIN"/>
    <property type="match status" value="1"/>
</dbReference>
<dbReference type="SMART" id="SM00343">
    <property type="entry name" value="ZnF_C2HC"/>
    <property type="match status" value="2"/>
</dbReference>
<name>G0NC82_CAEBE</name>
<dbReference type="InParanoid" id="G0NC82"/>
<dbReference type="GO" id="GO:0004190">
    <property type="term" value="F:aspartic-type endopeptidase activity"/>
    <property type="evidence" value="ECO:0007669"/>
    <property type="project" value="InterPro"/>
</dbReference>
<feature type="compositionally biased region" description="Polar residues" evidence="1">
    <location>
        <begin position="175"/>
        <end position="192"/>
    </location>
</feature>
<dbReference type="Proteomes" id="UP000008068">
    <property type="component" value="Unassembled WGS sequence"/>
</dbReference>
<dbReference type="EMBL" id="GL379861">
    <property type="protein sequence ID" value="EGT57368.1"/>
    <property type="molecule type" value="Genomic_DNA"/>
</dbReference>
<reference evidence="4" key="1">
    <citation type="submission" date="2011-07" db="EMBL/GenBank/DDBJ databases">
        <authorList>
            <consortium name="Caenorhabditis brenneri Sequencing and Analysis Consortium"/>
            <person name="Wilson R.K."/>
        </authorList>
    </citation>
    <scope>NUCLEOTIDE SEQUENCE [LARGE SCALE GENOMIC DNA]</scope>
    <source>
        <strain evidence="4">PB2801</strain>
    </source>
</reference>
<dbReference type="Gene3D" id="2.40.70.10">
    <property type="entry name" value="Acid Proteases"/>
    <property type="match status" value="1"/>
</dbReference>
<gene>
    <name evidence="3" type="ORF">CAEBREN_31158</name>
</gene>
<keyword evidence="4" id="KW-1185">Reference proteome</keyword>
<feature type="domain" description="CCHC-type" evidence="2">
    <location>
        <begin position="624"/>
        <end position="640"/>
    </location>
</feature>
<dbReference type="InterPro" id="IPR001969">
    <property type="entry name" value="Aspartic_peptidase_AS"/>
</dbReference>
<dbReference type="PROSITE" id="PS00141">
    <property type="entry name" value="ASP_PROTEASE"/>
    <property type="match status" value="1"/>
</dbReference>
<dbReference type="HOGENOM" id="CLU_283600_0_0_1"/>
<feature type="domain" description="CCHC-type" evidence="2">
    <location>
        <begin position="594"/>
        <end position="610"/>
    </location>
</feature>
<dbReference type="InterPro" id="IPR005312">
    <property type="entry name" value="DUF1759"/>
</dbReference>
<protein>
    <recommendedName>
        <fullName evidence="2">CCHC-type domain-containing protein</fullName>
    </recommendedName>
</protein>
<sequence length="1080" mass="122345">MAKKKGTKGVAVKSSSGTRPLVQHLKAMITKMISKARIVADSGEAIIQDPGIRENVTNGIKAVEQQLVVLNSIPETIEEYLHNSEHLSSPPTVLVANRATMESHLELKGWAELKDRLVRVVEDLHMLVQAENEDQDLTGGAAVPAQEAPILRKTVPRTSNREDNRTSNREENRESSPATPEDSTPRSSSTMDTPDFADMLSRRINHIQDTQHLMMEKINAQEDRLKVAFAQRDNRMTMFEERVTNTFQQMQDGMKALQEGQAQLVGNMHMEHDKMMNTFQCEQTKFMEKLNHMMMGRKTDTSSELPRDATPTPLVESPQENTPPLVAPTTALELPSVATPPLESPRFADPNLPVQLPQEKSSPMLTTNLVNSILSTIPPFEGNPEDYPLFRQMFRLMVHDDPAIKVEMKQSLLLRLLRGEALEMMKSPRISPEDYQTLLNNLDRQYNKESATEQYYMELLSKHTFSEDNFDEMEKDLNKFCTMVNILKNSNGANPDDPFFLKGFISKLPQKIVAPVFRKHHERRRTFQELVDLAYSTIVEKRALEQVREEKKQAIRVNEVFSVSATRAEAGKIKQSGSNSLNWRNDARRPIQKDCKFCLATDHIPSACPLSLEERKEAIRRAGRCFNCLSEDHRVAECPSNMNCAKCKNRHHTAICRRSGNGKSGNGDGTQKATNSLEIVKTSSSHRLSENMVHNWCTQSEAGTCTIGALFKPKSSDELQKTKETVETVGDSCQVFVSRIIDPVDNLPFMVLRDQQDRIMLALVDSGATTTILSSQAAEQFKLKMVGEKVITFNGFVADSRPEKCKIFEVDIKDRKGKVWTSHCASYPRMNIRFVAPNVNQEDMDYLERAGVDTDELRRRKRFNGLCVDMILGNNVLGHIRQRQWRLPSGRVMDRTLFGDVVYPPLAEGALVPQGSSKQLISVIDTMEGVQMTILKATEQIVSVEEIENEIRMECISNKPVSNYQLEKQLEYNWKLDLLGLEPPTIVTERNKINEELVAQFKRTSIRDEVGRIHVALPFNGRERDLADNYPVAATRLGKLLTNNINTYELRKEYDKIIKQQLVSGIIEEDSVGRIFAYEG</sequence>
<dbReference type="Pfam" id="PF03564">
    <property type="entry name" value="DUF1759"/>
    <property type="match status" value="1"/>
</dbReference>
<feature type="compositionally biased region" description="Basic and acidic residues" evidence="1">
    <location>
        <begin position="159"/>
        <end position="174"/>
    </location>
</feature>
<dbReference type="PANTHER" id="PTHR47331:SF4">
    <property type="entry name" value="PEPTIDASE S1 DOMAIN-CONTAINING PROTEIN"/>
    <property type="match status" value="1"/>
</dbReference>
<evidence type="ECO:0000313" key="3">
    <source>
        <dbReference type="EMBL" id="EGT57368.1"/>
    </source>
</evidence>
<evidence type="ECO:0000256" key="1">
    <source>
        <dbReference type="SAM" id="MobiDB-lite"/>
    </source>
</evidence>
<evidence type="ECO:0000313" key="4">
    <source>
        <dbReference type="Proteomes" id="UP000008068"/>
    </source>
</evidence>
<dbReference type="GO" id="GO:0006508">
    <property type="term" value="P:proteolysis"/>
    <property type="evidence" value="ECO:0007669"/>
    <property type="project" value="InterPro"/>
</dbReference>
<dbReference type="eggNOG" id="KOG0017">
    <property type="taxonomic scope" value="Eukaryota"/>
</dbReference>
<dbReference type="GO" id="GO:0003676">
    <property type="term" value="F:nucleic acid binding"/>
    <property type="evidence" value="ECO:0007669"/>
    <property type="project" value="InterPro"/>
</dbReference>
<organism evidence="4">
    <name type="scientific">Caenorhabditis brenneri</name>
    <name type="common">Nematode worm</name>
    <dbReference type="NCBI Taxonomy" id="135651"/>
    <lineage>
        <taxon>Eukaryota</taxon>
        <taxon>Metazoa</taxon>
        <taxon>Ecdysozoa</taxon>
        <taxon>Nematoda</taxon>
        <taxon>Chromadorea</taxon>
        <taxon>Rhabditida</taxon>
        <taxon>Rhabditina</taxon>
        <taxon>Rhabditomorpha</taxon>
        <taxon>Rhabditoidea</taxon>
        <taxon>Rhabditidae</taxon>
        <taxon>Peloderinae</taxon>
        <taxon>Caenorhabditis</taxon>
    </lineage>
</organism>
<accession>G0NC82</accession>
<feature type="region of interest" description="Disordered" evidence="1">
    <location>
        <begin position="299"/>
        <end position="322"/>
    </location>
</feature>
<proteinExistence type="predicted"/>
<dbReference type="InterPro" id="IPR021109">
    <property type="entry name" value="Peptidase_aspartic_dom_sf"/>
</dbReference>
<dbReference type="InterPro" id="IPR001878">
    <property type="entry name" value="Znf_CCHC"/>
</dbReference>